<accession>A0A0G4KVZ4</accession>
<dbReference type="AlphaFoldDB" id="A0A0G4KVZ4"/>
<evidence type="ECO:0000313" key="1">
    <source>
        <dbReference type="EMBL" id="CRK13615.1"/>
    </source>
</evidence>
<dbReference type="EMBL" id="CVQI01004335">
    <property type="protein sequence ID" value="CRK13615.1"/>
    <property type="molecule type" value="Genomic_DNA"/>
</dbReference>
<evidence type="ECO:0000313" key="2">
    <source>
        <dbReference type="Proteomes" id="UP000045706"/>
    </source>
</evidence>
<proteinExistence type="predicted"/>
<name>A0A0G4KVZ4_VERLO</name>
<organism evidence="1 2">
    <name type="scientific">Verticillium longisporum</name>
    <name type="common">Verticillium dahliae var. longisporum</name>
    <dbReference type="NCBI Taxonomy" id="100787"/>
    <lineage>
        <taxon>Eukaryota</taxon>
        <taxon>Fungi</taxon>
        <taxon>Dikarya</taxon>
        <taxon>Ascomycota</taxon>
        <taxon>Pezizomycotina</taxon>
        <taxon>Sordariomycetes</taxon>
        <taxon>Hypocreomycetidae</taxon>
        <taxon>Glomerellales</taxon>
        <taxon>Plectosphaerellaceae</taxon>
        <taxon>Verticillium</taxon>
    </lineage>
</organism>
<dbReference type="Proteomes" id="UP000045706">
    <property type="component" value="Unassembled WGS sequence"/>
</dbReference>
<sequence length="51" mass="5934">MPPSSGSREIHVLKTQYYAVKIKKYSKRIVSLLYLLNMLDARNYTIGWICA</sequence>
<reference evidence="2" key="1">
    <citation type="submission" date="2015-05" db="EMBL/GenBank/DDBJ databases">
        <authorList>
            <person name="Fogelqvist Johan"/>
        </authorList>
    </citation>
    <scope>NUCLEOTIDE SEQUENCE [LARGE SCALE GENOMIC DNA]</scope>
</reference>
<protein>
    <submittedName>
        <fullName evidence="1">Uncharacterized protein</fullName>
    </submittedName>
</protein>
<gene>
    <name evidence="1" type="ORF">BN1723_010110</name>
</gene>